<dbReference type="AlphaFoldDB" id="A0A2C9VVM2"/>
<reference evidence="1" key="1">
    <citation type="submission" date="2016-02" db="EMBL/GenBank/DDBJ databases">
        <title>WGS assembly of Manihot esculenta.</title>
        <authorList>
            <person name="Bredeson J.V."/>
            <person name="Prochnik S.E."/>
            <person name="Lyons J.B."/>
            <person name="Schmutz J."/>
            <person name="Grimwood J."/>
            <person name="Vrebalov J."/>
            <person name="Bart R.S."/>
            <person name="Amuge T."/>
            <person name="Ferguson M.E."/>
            <person name="Green R."/>
            <person name="Putnam N."/>
            <person name="Stites J."/>
            <person name="Rounsley S."/>
            <person name="Rokhsar D.S."/>
        </authorList>
    </citation>
    <scope>NUCLEOTIDE SEQUENCE [LARGE SCALE GENOMIC DNA]</scope>
    <source>
        <tissue evidence="1">Leaf</tissue>
    </source>
</reference>
<organism evidence="1">
    <name type="scientific">Manihot esculenta</name>
    <name type="common">Cassava</name>
    <name type="synonym">Jatropha manihot</name>
    <dbReference type="NCBI Taxonomy" id="3983"/>
    <lineage>
        <taxon>Eukaryota</taxon>
        <taxon>Viridiplantae</taxon>
        <taxon>Streptophyta</taxon>
        <taxon>Embryophyta</taxon>
        <taxon>Tracheophyta</taxon>
        <taxon>Spermatophyta</taxon>
        <taxon>Magnoliopsida</taxon>
        <taxon>eudicotyledons</taxon>
        <taxon>Gunneridae</taxon>
        <taxon>Pentapetalae</taxon>
        <taxon>rosids</taxon>
        <taxon>fabids</taxon>
        <taxon>Malpighiales</taxon>
        <taxon>Euphorbiaceae</taxon>
        <taxon>Crotonoideae</taxon>
        <taxon>Manihoteae</taxon>
        <taxon>Manihot</taxon>
    </lineage>
</organism>
<sequence>MLCGPSGTSRAPVLPLVRVFMRAWTGSPIILLTRRETNDETFCGLRILDAG</sequence>
<gene>
    <name evidence="1" type="ORF">MANES_05G121000</name>
</gene>
<accession>A0A2C9VVM2</accession>
<proteinExistence type="predicted"/>
<evidence type="ECO:0000313" key="1">
    <source>
        <dbReference type="EMBL" id="OAY50259.1"/>
    </source>
</evidence>
<dbReference type="EMBL" id="CM004391">
    <property type="protein sequence ID" value="OAY50259.1"/>
    <property type="molecule type" value="Genomic_DNA"/>
</dbReference>
<protein>
    <submittedName>
        <fullName evidence="1">Uncharacterized protein</fullName>
    </submittedName>
</protein>
<name>A0A2C9VVM2_MANES</name>